<evidence type="ECO:0000256" key="4">
    <source>
        <dbReference type="ARBA" id="ARBA00022729"/>
    </source>
</evidence>
<evidence type="ECO:0000256" key="2">
    <source>
        <dbReference type="ARBA" id="ARBA00008681"/>
    </source>
</evidence>
<protein>
    <recommendedName>
        <fullName evidence="3">17 kDa surface antigen</fullName>
    </recommendedName>
</protein>
<keyword evidence="5" id="KW-0472">Membrane</keyword>
<evidence type="ECO:0000259" key="9">
    <source>
        <dbReference type="Pfam" id="PF16998"/>
    </source>
</evidence>
<dbReference type="EMBL" id="CP015285">
    <property type="protein sequence ID" value="ANC91038.1"/>
    <property type="molecule type" value="Genomic_DNA"/>
</dbReference>
<dbReference type="Pfam" id="PF16998">
    <property type="entry name" value="17kDa_Anti_2"/>
    <property type="match status" value="1"/>
</dbReference>
<feature type="domain" description="Glycine zipper 2TM" evidence="8">
    <location>
        <begin position="28"/>
        <end position="69"/>
    </location>
</feature>
<evidence type="ECO:0000256" key="3">
    <source>
        <dbReference type="ARBA" id="ARBA00015281"/>
    </source>
</evidence>
<dbReference type="Pfam" id="PF05433">
    <property type="entry name" value="Rick_17kDa_Anti"/>
    <property type="match status" value="1"/>
</dbReference>
<dbReference type="OrthoDB" id="5402098at2"/>
<evidence type="ECO:0000259" key="8">
    <source>
        <dbReference type="Pfam" id="PF05433"/>
    </source>
</evidence>
<evidence type="ECO:0000256" key="1">
    <source>
        <dbReference type="ARBA" id="ARBA00004459"/>
    </source>
</evidence>
<dbReference type="InterPro" id="IPR051407">
    <property type="entry name" value="Bact_OM_lipoprot/Surf_antigen"/>
</dbReference>
<organism evidence="10 11">
    <name type="scientific">Azospirillum humicireducens</name>
    <dbReference type="NCBI Taxonomy" id="1226968"/>
    <lineage>
        <taxon>Bacteria</taxon>
        <taxon>Pseudomonadati</taxon>
        <taxon>Pseudomonadota</taxon>
        <taxon>Alphaproteobacteria</taxon>
        <taxon>Rhodospirillales</taxon>
        <taxon>Azospirillaceae</taxon>
        <taxon>Azospirillum</taxon>
    </lineage>
</organism>
<dbReference type="PIRSF" id="PIRSF002721">
    <property type="entry name" value="Surface_antigen_Rickettsia"/>
    <property type="match status" value="1"/>
</dbReference>
<dbReference type="Proteomes" id="UP000077405">
    <property type="component" value="Chromosome"/>
</dbReference>
<dbReference type="PROSITE" id="PS51257">
    <property type="entry name" value="PROKAR_LIPOPROTEIN"/>
    <property type="match status" value="1"/>
</dbReference>
<dbReference type="PANTHER" id="PTHR35603:SF2">
    <property type="entry name" value="OUTER MEMBRANE LIPOPROTEIN"/>
    <property type="match status" value="1"/>
</dbReference>
<keyword evidence="4" id="KW-0732">Signal</keyword>
<dbReference type="KEGG" id="ahu:A6A40_03480"/>
<dbReference type="InterPro" id="IPR016364">
    <property type="entry name" value="Surface_antigen_Rickettsia"/>
</dbReference>
<evidence type="ECO:0000256" key="7">
    <source>
        <dbReference type="ARBA" id="ARBA00023288"/>
    </source>
</evidence>
<evidence type="ECO:0000313" key="10">
    <source>
        <dbReference type="EMBL" id="ANC91038.1"/>
    </source>
</evidence>
<reference evidence="10 11" key="1">
    <citation type="journal article" date="2013" name="Int. J. Syst. Evol. Microbiol.">
        <title>Azospirillum humicireducens sp. nov., a nitrogen-fixing bacterium isolated from a microbial fuel cell.</title>
        <authorList>
            <person name="Zhou S."/>
            <person name="Han L."/>
            <person name="Wang Y."/>
            <person name="Yang G."/>
            <person name="Zhuang L."/>
            <person name="Hu P."/>
        </authorList>
    </citation>
    <scope>NUCLEOTIDE SEQUENCE [LARGE SCALE GENOMIC DNA]</scope>
    <source>
        <strain evidence="10 11">SgZ-5</strain>
    </source>
</reference>
<keyword evidence="11" id="KW-1185">Reference proteome</keyword>
<name>A0A160JE43_9PROT</name>
<proteinExistence type="inferred from homology"/>
<keyword evidence="6" id="KW-0564">Palmitate</keyword>
<sequence>MFVKKVVPAVIVAALLAGCQLGGQKETVGTVGGAVAGGLIGSQIGGGTGKLVATGVGTLLGAFIGREVGSSLDKADAGYAETAARQAYAAPVGDRITWNNPQSGNSGTIVTTRDGYSNTGTYCREFQQTIVVKGRTEQAYGTACKQADGTWKIVGNS</sequence>
<keyword evidence="7" id="KW-0449">Lipoprotein</keyword>
<dbReference type="InterPro" id="IPR032635">
    <property type="entry name" value="Anti_2"/>
</dbReference>
<comment type="subcellular location">
    <subcellularLocation>
        <location evidence="1">Cell outer membrane</location>
        <topology evidence="1">Lipid-anchor</topology>
    </subcellularLocation>
</comment>
<dbReference type="InterPro" id="IPR008816">
    <property type="entry name" value="Gly_zipper_2TM_dom"/>
</dbReference>
<dbReference type="PANTHER" id="PTHR35603">
    <property type="match status" value="1"/>
</dbReference>
<dbReference type="RefSeq" id="WP_063634130.1">
    <property type="nucleotide sequence ID" value="NZ_CP015285.1"/>
</dbReference>
<comment type="similarity">
    <text evidence="2">Belongs to the rickettsiale 17 kDa surface antigen family.</text>
</comment>
<evidence type="ECO:0000256" key="5">
    <source>
        <dbReference type="ARBA" id="ARBA00023136"/>
    </source>
</evidence>
<feature type="domain" description="Surface antigen" evidence="9">
    <location>
        <begin position="75"/>
        <end position="154"/>
    </location>
</feature>
<dbReference type="AlphaFoldDB" id="A0A160JE43"/>
<dbReference type="STRING" id="1226968.A6A40_03480"/>
<dbReference type="GO" id="GO:0009279">
    <property type="term" value="C:cell outer membrane"/>
    <property type="evidence" value="ECO:0007669"/>
    <property type="project" value="UniProtKB-SubCell"/>
</dbReference>
<gene>
    <name evidence="10" type="ORF">A6A40_03480</name>
</gene>
<evidence type="ECO:0000313" key="11">
    <source>
        <dbReference type="Proteomes" id="UP000077405"/>
    </source>
</evidence>
<accession>A0A160JE43</accession>
<evidence type="ECO:0000256" key="6">
    <source>
        <dbReference type="ARBA" id="ARBA00023139"/>
    </source>
</evidence>